<dbReference type="RefSeq" id="XP_062635119.1">
    <property type="nucleotide sequence ID" value="XM_062777858.1"/>
</dbReference>
<dbReference type="InterPro" id="IPR013785">
    <property type="entry name" value="Aldolase_TIM"/>
</dbReference>
<dbReference type="Gene3D" id="3.20.20.70">
    <property type="entry name" value="Aldolase class I"/>
    <property type="match status" value="1"/>
</dbReference>
<dbReference type="EC" id="2.5.1.54" evidence="6"/>
<comment type="catalytic activity">
    <reaction evidence="4 6">
        <text>D-erythrose 4-phosphate + phosphoenolpyruvate + H2O = 7-phospho-2-dehydro-3-deoxy-D-arabino-heptonate + phosphate</text>
        <dbReference type="Rhea" id="RHEA:14717"/>
        <dbReference type="ChEBI" id="CHEBI:15377"/>
        <dbReference type="ChEBI" id="CHEBI:16897"/>
        <dbReference type="ChEBI" id="CHEBI:43474"/>
        <dbReference type="ChEBI" id="CHEBI:58394"/>
        <dbReference type="ChEBI" id="CHEBI:58702"/>
        <dbReference type="EC" id="2.5.1.54"/>
    </reaction>
</comment>
<proteinExistence type="inferred from homology"/>
<keyword evidence="5" id="KW-0170">Cobalt</keyword>
<dbReference type="GeneID" id="87814471"/>
<evidence type="ECO:0000313" key="8">
    <source>
        <dbReference type="EMBL" id="KAK4141748.1"/>
    </source>
</evidence>
<dbReference type="EMBL" id="MU853606">
    <property type="protein sequence ID" value="KAK4141748.1"/>
    <property type="molecule type" value="Genomic_DNA"/>
</dbReference>
<keyword evidence="6" id="KW-0057">Aromatic amino acid biosynthesis</keyword>
<evidence type="ECO:0000256" key="4">
    <source>
        <dbReference type="ARBA" id="ARBA00047508"/>
    </source>
</evidence>
<evidence type="ECO:0000313" key="9">
    <source>
        <dbReference type="Proteomes" id="UP001302676"/>
    </source>
</evidence>
<feature type="binding site" evidence="5">
    <location>
        <position position="123"/>
    </location>
    <ligand>
        <name>phosphoenolpyruvate</name>
        <dbReference type="ChEBI" id="CHEBI:58702"/>
    </ligand>
</feature>
<feature type="binding site" evidence="5">
    <location>
        <position position="406"/>
    </location>
    <ligand>
        <name>Mn(2+)</name>
        <dbReference type="ChEBI" id="CHEBI:29035"/>
    </ligand>
</feature>
<dbReference type="InterPro" id="IPR002480">
    <property type="entry name" value="DAHP_synth_2"/>
</dbReference>
<keyword evidence="5" id="KW-0104">Cadmium</keyword>
<comment type="similarity">
    <text evidence="2 6">Belongs to the class-II DAHP synthase family.</text>
</comment>
<dbReference type="PANTHER" id="PTHR21337">
    <property type="entry name" value="PHOSPHO-2-DEHYDRO-3-DEOXYHEPTONATE ALDOLASE 1, 2"/>
    <property type="match status" value="1"/>
</dbReference>
<keyword evidence="5" id="KW-0464">Manganese</keyword>
<protein>
    <recommendedName>
        <fullName evidence="6">Phospho-2-dehydro-3-deoxyheptonate aldolase</fullName>
        <ecNumber evidence="6">2.5.1.54</ecNumber>
    </recommendedName>
</protein>
<feature type="binding site" evidence="5">
    <location>
        <begin position="230"/>
        <end position="231"/>
    </location>
    <ligand>
        <name>phosphoenolpyruvate</name>
        <dbReference type="ChEBI" id="CHEBI:58702"/>
    </ligand>
</feature>
<evidence type="ECO:0000256" key="3">
    <source>
        <dbReference type="ARBA" id="ARBA00022679"/>
    </source>
</evidence>
<comment type="caution">
    <text evidence="8">The sequence shown here is derived from an EMBL/GenBank/DDBJ whole genome shotgun (WGS) entry which is preliminary data.</text>
</comment>
<accession>A0AAN6UZ16</accession>
<comment type="cofactor">
    <cofactor evidence="5">
        <name>Mn(2+)</name>
        <dbReference type="ChEBI" id="CHEBI:29035"/>
    </cofactor>
    <cofactor evidence="5">
        <name>Co(2+)</name>
        <dbReference type="ChEBI" id="CHEBI:48828"/>
    </cofactor>
    <cofactor evidence="5">
        <name>Cd(2+)</name>
        <dbReference type="ChEBI" id="CHEBI:48775"/>
    </cofactor>
    <text evidence="5">Binds 1 divalent cation per subunit. The enzyme is active with manganese, cobalt or cadmium ions.</text>
</comment>
<feature type="binding site" evidence="5">
    <location>
        <position position="82"/>
    </location>
    <ligand>
        <name>Mn(2+)</name>
        <dbReference type="ChEBI" id="CHEBI:29035"/>
    </ligand>
</feature>
<reference evidence="8" key="1">
    <citation type="journal article" date="2023" name="Mol. Phylogenet. Evol.">
        <title>Genome-scale phylogeny and comparative genomics of the fungal order Sordariales.</title>
        <authorList>
            <person name="Hensen N."/>
            <person name="Bonometti L."/>
            <person name="Westerberg I."/>
            <person name="Brannstrom I.O."/>
            <person name="Guillou S."/>
            <person name="Cros-Aarteil S."/>
            <person name="Calhoun S."/>
            <person name="Haridas S."/>
            <person name="Kuo A."/>
            <person name="Mondo S."/>
            <person name="Pangilinan J."/>
            <person name="Riley R."/>
            <person name="LaButti K."/>
            <person name="Andreopoulos B."/>
            <person name="Lipzen A."/>
            <person name="Chen C."/>
            <person name="Yan M."/>
            <person name="Daum C."/>
            <person name="Ng V."/>
            <person name="Clum A."/>
            <person name="Steindorff A."/>
            <person name="Ohm R.A."/>
            <person name="Martin F."/>
            <person name="Silar P."/>
            <person name="Natvig D.O."/>
            <person name="Lalanne C."/>
            <person name="Gautier V."/>
            <person name="Ament-Velasquez S.L."/>
            <person name="Kruys A."/>
            <person name="Hutchinson M.I."/>
            <person name="Powell A.J."/>
            <person name="Barry K."/>
            <person name="Miller A.N."/>
            <person name="Grigoriev I.V."/>
            <person name="Debuchy R."/>
            <person name="Gladieux P."/>
            <person name="Hiltunen Thoren M."/>
            <person name="Johannesson H."/>
        </authorList>
    </citation>
    <scope>NUCLEOTIDE SEQUENCE</scope>
    <source>
        <strain evidence="8">CBS 141.50</strain>
    </source>
</reference>
<evidence type="ECO:0000256" key="7">
    <source>
        <dbReference type="SAM" id="MobiDB-lite"/>
    </source>
</evidence>
<evidence type="ECO:0000256" key="6">
    <source>
        <dbReference type="RuleBase" id="RU363071"/>
    </source>
</evidence>
<feature type="binding site" evidence="5">
    <location>
        <position position="326"/>
    </location>
    <ligand>
        <name>Mn(2+)</name>
        <dbReference type="ChEBI" id="CHEBI:29035"/>
    </ligand>
</feature>
<feature type="binding site" evidence="5">
    <location>
        <position position="375"/>
    </location>
    <ligand>
        <name>Mn(2+)</name>
        <dbReference type="ChEBI" id="CHEBI:29035"/>
    </ligand>
</feature>
<dbReference type="AlphaFoldDB" id="A0AAN6UZ16"/>
<dbReference type="PANTHER" id="PTHR21337:SF0">
    <property type="entry name" value="PHOSPHO-2-DEHYDRO-3-DEOXYHEPTONATE ALDOLASE"/>
    <property type="match status" value="1"/>
</dbReference>
<sequence length="481" mass="52408">MHPSTDIPLTQRRAWSPTSWQSSPTHAQQVLYPPHTHPLLAITLARLADLPPLVNPSTIDTVRSNHAAAARGEAFLLVGGDCAESFDDTTDAIVGLKMDLLNRQAEVLERALGEKVPVHVTARLAGQYSKPRSQLMETLVDGRTVHAFRGHNVNGASAEDREPDPRKLLHGWWHALAVLHKLSSSLMNTDKKQRKPIYTAHEALHLPLETALTTPTTRYNTSAAFLWIGERTRQLDGAHLEYARGLRNPVGVKIGPTTTPEEVIAVLTLLSGPLDSKEGEERGEEGKVTLIPRLGVDKASIVLPPILRAIQASGLPAPVWMCDPCHGNTFAVDTGPENNGAVVKTRCPTTMLREVEQVIEVLGEFGVQLGGLHLEQTGEDVVECVDKGVLFLSSSSSSERYKSLCDPRLSGSQALEFVEKVAEMLVKARAMGEETEKQGVVEDEKVVGGVREGQTSLIRVPLLERALRFFRVPFAGLLGNA</sequence>
<keyword evidence="9" id="KW-1185">Reference proteome</keyword>
<dbReference type="GO" id="GO:0009073">
    <property type="term" value="P:aromatic amino acid family biosynthetic process"/>
    <property type="evidence" value="ECO:0007669"/>
    <property type="project" value="UniProtKB-KW"/>
</dbReference>
<feature type="binding site" evidence="5">
    <location>
        <position position="293"/>
    </location>
    <ligand>
        <name>phosphoenolpyruvate</name>
        <dbReference type="ChEBI" id="CHEBI:58702"/>
    </ligand>
</feature>
<name>A0AAN6UZ16_9PEZI</name>
<dbReference type="Proteomes" id="UP001302676">
    <property type="component" value="Unassembled WGS sequence"/>
</dbReference>
<evidence type="ECO:0000256" key="2">
    <source>
        <dbReference type="ARBA" id="ARBA00008911"/>
    </source>
</evidence>
<keyword evidence="3 6" id="KW-0808">Transferase</keyword>
<dbReference type="Pfam" id="PF01474">
    <property type="entry name" value="DAHP_synth_2"/>
    <property type="match status" value="2"/>
</dbReference>
<organism evidence="8 9">
    <name type="scientific">Dichotomopilus funicola</name>
    <dbReference type="NCBI Taxonomy" id="1934379"/>
    <lineage>
        <taxon>Eukaryota</taxon>
        <taxon>Fungi</taxon>
        <taxon>Dikarya</taxon>
        <taxon>Ascomycota</taxon>
        <taxon>Pezizomycotina</taxon>
        <taxon>Sordariomycetes</taxon>
        <taxon>Sordariomycetidae</taxon>
        <taxon>Sordariales</taxon>
        <taxon>Chaetomiaceae</taxon>
        <taxon>Dichotomopilus</taxon>
    </lineage>
</organism>
<reference evidence="8" key="2">
    <citation type="submission" date="2023-05" db="EMBL/GenBank/DDBJ databases">
        <authorList>
            <consortium name="Lawrence Berkeley National Laboratory"/>
            <person name="Steindorff A."/>
            <person name="Hensen N."/>
            <person name="Bonometti L."/>
            <person name="Westerberg I."/>
            <person name="Brannstrom I.O."/>
            <person name="Guillou S."/>
            <person name="Cros-Aarteil S."/>
            <person name="Calhoun S."/>
            <person name="Haridas S."/>
            <person name="Kuo A."/>
            <person name="Mondo S."/>
            <person name="Pangilinan J."/>
            <person name="Riley R."/>
            <person name="Labutti K."/>
            <person name="Andreopoulos B."/>
            <person name="Lipzen A."/>
            <person name="Chen C."/>
            <person name="Yanf M."/>
            <person name="Daum C."/>
            <person name="Ng V."/>
            <person name="Clum A."/>
            <person name="Ohm R."/>
            <person name="Martin F."/>
            <person name="Silar P."/>
            <person name="Natvig D."/>
            <person name="Lalanne C."/>
            <person name="Gautier V."/>
            <person name="Ament-Velasquez S.L."/>
            <person name="Kruys A."/>
            <person name="Hutchinson M.I."/>
            <person name="Powell A.J."/>
            <person name="Barry K."/>
            <person name="Miller A.N."/>
            <person name="Grigoriev I.V."/>
            <person name="Debuchy R."/>
            <person name="Gladieux P."/>
            <person name="Thoren M.H."/>
            <person name="Johannesson H."/>
        </authorList>
    </citation>
    <scope>NUCLEOTIDE SEQUENCE</scope>
    <source>
        <strain evidence="8">CBS 141.50</strain>
    </source>
</reference>
<evidence type="ECO:0000256" key="5">
    <source>
        <dbReference type="PIRSR" id="PIRSR602480-1"/>
    </source>
</evidence>
<comment type="pathway">
    <text evidence="1 6">Metabolic intermediate biosynthesis; chorismate biosynthesis; chorismate from D-erythrose 4-phosphate and phosphoenolpyruvate: step 1/7.</text>
</comment>
<evidence type="ECO:0000256" key="1">
    <source>
        <dbReference type="ARBA" id="ARBA00004688"/>
    </source>
</evidence>
<dbReference type="GO" id="GO:0008652">
    <property type="term" value="P:amino acid biosynthetic process"/>
    <property type="evidence" value="ECO:0007669"/>
    <property type="project" value="UniProtKB-KW"/>
</dbReference>
<feature type="binding site" evidence="5">
    <location>
        <position position="253"/>
    </location>
    <ligand>
        <name>phosphoenolpyruvate</name>
        <dbReference type="ChEBI" id="CHEBI:58702"/>
    </ligand>
</feature>
<keyword evidence="6" id="KW-0028">Amino-acid biosynthesis</keyword>
<feature type="region of interest" description="Disordered" evidence="7">
    <location>
        <begin position="1"/>
        <end position="21"/>
    </location>
</feature>
<gene>
    <name evidence="8" type="ORF">C8A04DRAFT_13804</name>
</gene>
<dbReference type="SUPFAM" id="SSF51569">
    <property type="entry name" value="Aldolase"/>
    <property type="match status" value="1"/>
</dbReference>
<dbReference type="GO" id="GO:0003849">
    <property type="term" value="F:3-deoxy-7-phosphoheptulonate synthase activity"/>
    <property type="evidence" value="ECO:0007669"/>
    <property type="project" value="UniProtKB-EC"/>
</dbReference>